<feature type="non-terminal residue" evidence="1">
    <location>
        <position position="284"/>
    </location>
</feature>
<dbReference type="InterPro" id="IPR051207">
    <property type="entry name" value="ComplexI_NDUFA9_subunit"/>
</dbReference>
<dbReference type="OrthoDB" id="276721at2759"/>
<proteinExistence type="predicted"/>
<dbReference type="GO" id="GO:0005739">
    <property type="term" value="C:mitochondrion"/>
    <property type="evidence" value="ECO:0007669"/>
    <property type="project" value="TreeGrafter"/>
</dbReference>
<protein>
    <submittedName>
        <fullName evidence="1">1599_t:CDS:1</fullName>
    </submittedName>
</protein>
<dbReference type="InterPro" id="IPR036291">
    <property type="entry name" value="NAD(P)-bd_dom_sf"/>
</dbReference>
<dbReference type="EMBL" id="CAJVPI010000093">
    <property type="protein sequence ID" value="CAG8478481.1"/>
    <property type="molecule type" value="Genomic_DNA"/>
</dbReference>
<organism evidence="1 2">
    <name type="scientific">Paraglomus brasilianum</name>
    <dbReference type="NCBI Taxonomy" id="144538"/>
    <lineage>
        <taxon>Eukaryota</taxon>
        <taxon>Fungi</taxon>
        <taxon>Fungi incertae sedis</taxon>
        <taxon>Mucoromycota</taxon>
        <taxon>Glomeromycotina</taxon>
        <taxon>Glomeromycetes</taxon>
        <taxon>Paraglomerales</taxon>
        <taxon>Paraglomeraceae</taxon>
        <taxon>Paraglomus</taxon>
    </lineage>
</organism>
<dbReference type="SUPFAM" id="SSF51735">
    <property type="entry name" value="NAD(P)-binding Rossmann-fold domains"/>
    <property type="match status" value="1"/>
</dbReference>
<reference evidence="1" key="1">
    <citation type="submission" date="2021-06" db="EMBL/GenBank/DDBJ databases">
        <authorList>
            <person name="Kallberg Y."/>
            <person name="Tangrot J."/>
            <person name="Rosling A."/>
        </authorList>
    </citation>
    <scope>NUCLEOTIDE SEQUENCE</scope>
    <source>
        <strain evidence="1">BR232B</strain>
    </source>
</reference>
<dbReference type="PANTHER" id="PTHR12126:SF16">
    <property type="entry name" value="MIOREX COMPLEX COMPONENT 2"/>
    <property type="match status" value="1"/>
</dbReference>
<name>A0A9N8ZBG1_9GLOM</name>
<dbReference type="Gene3D" id="3.40.50.720">
    <property type="entry name" value="NAD(P)-binding Rossmann-like Domain"/>
    <property type="match status" value="1"/>
</dbReference>
<dbReference type="GO" id="GO:0044877">
    <property type="term" value="F:protein-containing complex binding"/>
    <property type="evidence" value="ECO:0007669"/>
    <property type="project" value="TreeGrafter"/>
</dbReference>
<evidence type="ECO:0000313" key="2">
    <source>
        <dbReference type="Proteomes" id="UP000789739"/>
    </source>
</evidence>
<evidence type="ECO:0000313" key="1">
    <source>
        <dbReference type="EMBL" id="CAG8478481.1"/>
    </source>
</evidence>
<gene>
    <name evidence="1" type="ORF">PBRASI_LOCUS1449</name>
</gene>
<accession>A0A9N8ZBG1</accession>
<dbReference type="PANTHER" id="PTHR12126">
    <property type="entry name" value="NADH-UBIQUINONE OXIDOREDUCTASE 39 KDA SUBUNIT-RELATED"/>
    <property type="match status" value="1"/>
</dbReference>
<keyword evidence="2" id="KW-1185">Reference proteome</keyword>
<dbReference type="Proteomes" id="UP000789739">
    <property type="component" value="Unassembled WGS sequence"/>
</dbReference>
<sequence length="284" mass="31446">SSTRRREHHVSFENQLIASTSPDMTRLMNAGRQRLLVVGGTGYLVRLDLQTHWALPSRRGRLQKETTPPWEQKVTWLKGNCLTPSTYSDLLKDCTSVVHAVGTLLENPDYKKVVQSKSAAEAFGNLCISCKNQNPFKRDASEANNYEKINRDTAIAVANEAARYGSIKSFIYISAADVFPFIDSRYISTKREAEFVLLSKPEFKAVILRPGFIYSDTRMFSLPIAGMLTVSSNISKVIPLSILPSAPPLHVDTVAEAAIESIVNQEASGIYNVHEITKLADGVV</sequence>
<dbReference type="AlphaFoldDB" id="A0A9N8ZBG1"/>
<comment type="caution">
    <text evidence="1">The sequence shown here is derived from an EMBL/GenBank/DDBJ whole genome shotgun (WGS) entry which is preliminary data.</text>
</comment>